<keyword evidence="2" id="KW-0812">Transmembrane</keyword>
<name>A0A8D8Z1Q0_9HEMI</name>
<keyword evidence="2" id="KW-0472">Membrane</keyword>
<feature type="compositionally biased region" description="Low complexity" evidence="1">
    <location>
        <begin position="28"/>
        <end position="39"/>
    </location>
</feature>
<organism evidence="3">
    <name type="scientific">Cacopsylla melanoneura</name>
    <dbReference type="NCBI Taxonomy" id="428564"/>
    <lineage>
        <taxon>Eukaryota</taxon>
        <taxon>Metazoa</taxon>
        <taxon>Ecdysozoa</taxon>
        <taxon>Arthropoda</taxon>
        <taxon>Hexapoda</taxon>
        <taxon>Insecta</taxon>
        <taxon>Pterygota</taxon>
        <taxon>Neoptera</taxon>
        <taxon>Paraneoptera</taxon>
        <taxon>Hemiptera</taxon>
        <taxon>Sternorrhyncha</taxon>
        <taxon>Psylloidea</taxon>
        <taxon>Psyllidae</taxon>
        <taxon>Psyllinae</taxon>
        <taxon>Cacopsylla</taxon>
    </lineage>
</organism>
<accession>A0A8D8Z1Q0</accession>
<evidence type="ECO:0000256" key="1">
    <source>
        <dbReference type="SAM" id="MobiDB-lite"/>
    </source>
</evidence>
<reference evidence="3" key="1">
    <citation type="submission" date="2021-05" db="EMBL/GenBank/DDBJ databases">
        <authorList>
            <person name="Alioto T."/>
            <person name="Alioto T."/>
            <person name="Gomez Garrido J."/>
        </authorList>
    </citation>
    <scope>NUCLEOTIDE SEQUENCE</scope>
</reference>
<evidence type="ECO:0000313" key="3">
    <source>
        <dbReference type="EMBL" id="CAG6739295.1"/>
    </source>
</evidence>
<sequence length="161" mass="18212">MSRQNPPYGSRDWGRSPSPYTPSPPPIISRRMSSPASSRMPPPYIPCPRPMWPAGVQAPAPYRYPETPSPLQISMCPSPEYHYSSYPEYAVPLEPPEPIDGRSTADIIAAQSQDYVDEKLAEYQATIYQLQGKQKKWRIISFSSRVLILFLLIFNGVPPWS</sequence>
<protein>
    <submittedName>
        <fullName evidence="3">Uncharacterized protein</fullName>
    </submittedName>
</protein>
<keyword evidence="2" id="KW-1133">Transmembrane helix</keyword>
<dbReference type="EMBL" id="HBUF01412505">
    <property type="protein sequence ID" value="CAG6739295.1"/>
    <property type="molecule type" value="Transcribed_RNA"/>
</dbReference>
<feature type="transmembrane region" description="Helical" evidence="2">
    <location>
        <begin position="139"/>
        <end position="157"/>
    </location>
</feature>
<dbReference type="AlphaFoldDB" id="A0A8D8Z1Q0"/>
<evidence type="ECO:0000256" key="2">
    <source>
        <dbReference type="SAM" id="Phobius"/>
    </source>
</evidence>
<proteinExistence type="predicted"/>
<dbReference type="EMBL" id="HBUF01412506">
    <property type="protein sequence ID" value="CAG6739296.1"/>
    <property type="molecule type" value="Transcribed_RNA"/>
</dbReference>
<feature type="region of interest" description="Disordered" evidence="1">
    <location>
        <begin position="1"/>
        <end position="42"/>
    </location>
</feature>